<sequence length="314" mass="34742">MMSIGQSRLRRDSKPTPPESGENKKTRTVSPGIISGLKPFSLVVKQSLNQSVCEDDTLLHVKGTDLGECSPAEQGQSDQGDHAAVTGQDPEQSQSLLVSLAEEDMQTISNSVCQYIMENIGTIMSPLLAQLSNDLKEAVRSSGEEIVQLRAENVTLRNKVDELEQRSRRNNVRISGIKEAPGVEEDGQLISIVKKDLSVTGISIQDSDIDDVYRAGEKRPGRTRPIVVRFTNHITKAKVSSFESRKKLPKGVYVNDDLTRTRSNLLYRARCLVKTRALEKAWSANGNVFVRDLRGTKHRIDNEDALDLIKNCSG</sequence>
<comment type="caution">
    <text evidence="2">The sequence shown here is derived from an EMBL/GenBank/DDBJ whole genome shotgun (WGS) entry which is preliminary data.</text>
</comment>
<evidence type="ECO:0000313" key="2">
    <source>
        <dbReference type="EMBL" id="KAK3099490.1"/>
    </source>
</evidence>
<feature type="region of interest" description="Disordered" evidence="1">
    <location>
        <begin position="69"/>
        <end position="93"/>
    </location>
</feature>
<protein>
    <submittedName>
        <fullName evidence="2">Uncharacterized protein</fullName>
    </submittedName>
</protein>
<dbReference type="Proteomes" id="UP001186944">
    <property type="component" value="Unassembled WGS sequence"/>
</dbReference>
<evidence type="ECO:0000256" key="1">
    <source>
        <dbReference type="SAM" id="MobiDB-lite"/>
    </source>
</evidence>
<organism evidence="2 3">
    <name type="scientific">Pinctada imbricata</name>
    <name type="common">Atlantic pearl-oyster</name>
    <name type="synonym">Pinctada martensii</name>
    <dbReference type="NCBI Taxonomy" id="66713"/>
    <lineage>
        <taxon>Eukaryota</taxon>
        <taxon>Metazoa</taxon>
        <taxon>Spiralia</taxon>
        <taxon>Lophotrochozoa</taxon>
        <taxon>Mollusca</taxon>
        <taxon>Bivalvia</taxon>
        <taxon>Autobranchia</taxon>
        <taxon>Pteriomorphia</taxon>
        <taxon>Pterioida</taxon>
        <taxon>Pterioidea</taxon>
        <taxon>Pteriidae</taxon>
        <taxon>Pinctada</taxon>
    </lineage>
</organism>
<dbReference type="AlphaFoldDB" id="A0AA88YLP6"/>
<gene>
    <name evidence="2" type="ORF">FSP39_005234</name>
</gene>
<dbReference type="Gene3D" id="3.30.70.1820">
    <property type="entry name" value="L1 transposable element, RRM domain"/>
    <property type="match status" value="1"/>
</dbReference>
<dbReference type="EMBL" id="VSWD01000006">
    <property type="protein sequence ID" value="KAK3099490.1"/>
    <property type="molecule type" value="Genomic_DNA"/>
</dbReference>
<feature type="region of interest" description="Disordered" evidence="1">
    <location>
        <begin position="1"/>
        <end position="32"/>
    </location>
</feature>
<proteinExistence type="predicted"/>
<name>A0AA88YLP6_PINIB</name>
<evidence type="ECO:0000313" key="3">
    <source>
        <dbReference type="Proteomes" id="UP001186944"/>
    </source>
</evidence>
<accession>A0AA88YLP6</accession>
<keyword evidence="3" id="KW-1185">Reference proteome</keyword>
<reference evidence="2" key="1">
    <citation type="submission" date="2019-08" db="EMBL/GenBank/DDBJ databases">
        <title>The improved chromosome-level genome for the pearl oyster Pinctada fucata martensii using PacBio sequencing and Hi-C.</title>
        <authorList>
            <person name="Zheng Z."/>
        </authorList>
    </citation>
    <scope>NUCLEOTIDE SEQUENCE</scope>
    <source>
        <strain evidence="2">ZZ-2019</strain>
        <tissue evidence="2">Adductor muscle</tissue>
    </source>
</reference>